<dbReference type="EMBL" id="VSED01000012">
    <property type="protein sequence ID" value="TYA39065.1"/>
    <property type="molecule type" value="Genomic_DNA"/>
</dbReference>
<evidence type="ECO:0000313" key="1">
    <source>
        <dbReference type="EMBL" id="AMQ94106.1"/>
    </source>
</evidence>
<keyword evidence="5" id="KW-1185">Reference proteome</keyword>
<dbReference type="OrthoDB" id="7064722at2"/>
<evidence type="ECO:0000313" key="6">
    <source>
        <dbReference type="Proteomes" id="UP000323012"/>
    </source>
</evidence>
<proteinExistence type="predicted"/>
<sequence length="95" mass="10658">MLYTFSQAHYSQAELERYLLNASAQDAVVLWQDGVLLALKQADLLARCKAQCMMLQEDILARNLTALLLSPTKVRLISLTDFVAISEQYSPQIAL</sequence>
<dbReference type="GO" id="GO:0005737">
    <property type="term" value="C:cytoplasm"/>
    <property type="evidence" value="ECO:0007669"/>
    <property type="project" value="InterPro"/>
</dbReference>
<gene>
    <name evidence="1" type="ORF">ACT75_05955</name>
    <name evidence="2" type="ORF">CQR80_07180</name>
    <name evidence="3" type="ORF">FXB79_05655</name>
</gene>
<dbReference type="Proteomes" id="UP000323012">
    <property type="component" value="Unassembled WGS sequence"/>
</dbReference>
<dbReference type="KEGG" id="aact:ACT75_05955"/>
<dbReference type="OMA" id="FYPHIAF"/>
<protein>
    <recommendedName>
        <fullName evidence="7">Sulfurtransferase complex subunit TusB</fullName>
    </recommendedName>
</protein>
<evidence type="ECO:0008006" key="7">
    <source>
        <dbReference type="Google" id="ProtNLM"/>
    </source>
</evidence>
<dbReference type="GO" id="GO:0002143">
    <property type="term" value="P:tRNA wobble position uridine thiolation"/>
    <property type="evidence" value="ECO:0007669"/>
    <property type="project" value="InterPro"/>
</dbReference>
<dbReference type="RefSeq" id="WP_005546333.1">
    <property type="nucleotide sequence ID" value="NZ_CP012959.1"/>
</dbReference>
<organism evidence="3 6">
    <name type="scientific">Aggregatibacter actinomycetemcomitans</name>
    <name type="common">Actinobacillus actinomycetemcomitans</name>
    <name type="synonym">Haemophilus actinomycetemcomitans</name>
    <dbReference type="NCBI Taxonomy" id="714"/>
    <lineage>
        <taxon>Bacteria</taxon>
        <taxon>Pseudomonadati</taxon>
        <taxon>Pseudomonadota</taxon>
        <taxon>Gammaproteobacteria</taxon>
        <taxon>Pasteurellales</taxon>
        <taxon>Pasteurellaceae</taxon>
        <taxon>Aggregatibacter</taxon>
    </lineage>
</organism>
<dbReference type="Proteomes" id="UP000226080">
    <property type="component" value="Unassembled WGS sequence"/>
</dbReference>
<dbReference type="InterPro" id="IPR027396">
    <property type="entry name" value="DsrEFH-like"/>
</dbReference>
<reference evidence="1 4" key="1">
    <citation type="submission" date="2015-10" db="EMBL/GenBank/DDBJ databases">
        <title>Tn-seq of a polymicrobial infection.</title>
        <authorList>
            <person name="Stacy A."/>
            <person name="Rumbaugh K.P."/>
            <person name="Whiteley M."/>
        </authorList>
    </citation>
    <scope>NUCLEOTIDE SEQUENCE [LARGE SCALE GENOMIC DNA]</scope>
    <source>
        <strain evidence="1 4">624</strain>
    </source>
</reference>
<name>A0A142G0C6_AGGAC</name>
<evidence type="ECO:0000313" key="2">
    <source>
        <dbReference type="EMBL" id="PHO20383.1"/>
    </source>
</evidence>
<dbReference type="InterPro" id="IPR007215">
    <property type="entry name" value="Sulphur_relay_TusB/DsrH"/>
</dbReference>
<evidence type="ECO:0000313" key="3">
    <source>
        <dbReference type="EMBL" id="TYA39065.1"/>
    </source>
</evidence>
<dbReference type="EMBL" id="CP012959">
    <property type="protein sequence ID" value="AMQ94106.1"/>
    <property type="molecule type" value="Genomic_DNA"/>
</dbReference>
<evidence type="ECO:0000313" key="4">
    <source>
        <dbReference type="Proteomes" id="UP000072236"/>
    </source>
</evidence>
<dbReference type="SMR" id="A0A142G0C6"/>
<dbReference type="SUPFAM" id="SSF75169">
    <property type="entry name" value="DsrEFH-like"/>
    <property type="match status" value="1"/>
</dbReference>
<dbReference type="Gene3D" id="3.40.1260.10">
    <property type="entry name" value="DsrEFH-like"/>
    <property type="match status" value="1"/>
</dbReference>
<dbReference type="Pfam" id="PF04077">
    <property type="entry name" value="DsrH"/>
    <property type="match status" value="1"/>
</dbReference>
<reference evidence="2 5" key="2">
    <citation type="submission" date="2017-10" db="EMBL/GenBank/DDBJ databases">
        <title>Draft genome sequences of Aggregatibacter actinomycetemcomitans strains 310a and 310b.</title>
        <authorList>
            <person name="May A.C."/>
            <person name="Ohta H."/>
            <person name="Maeda H."/>
            <person name="Kokeguchi S."/>
            <person name="Cugini C."/>
        </authorList>
    </citation>
    <scope>NUCLEOTIDE SEQUENCE [LARGE SCALE GENOMIC DNA]</scope>
    <source>
        <strain evidence="2 5">310b</strain>
    </source>
</reference>
<evidence type="ECO:0000313" key="5">
    <source>
        <dbReference type="Proteomes" id="UP000226080"/>
    </source>
</evidence>
<dbReference type="AlphaFoldDB" id="A0A142G0C6"/>
<reference evidence="3 6" key="3">
    <citation type="submission" date="2019-08" db="EMBL/GenBank/DDBJ databases">
        <title>Whole genome sequencing of Aggregatibacter actinomycetemcomitans cultured from blood stream infections in Denmark reveals a novel phylogenetic lineage expressing serotype a membrane O polysaccharide.</title>
        <authorList>
            <person name="Nedergaard S."/>
            <person name="Kobel C.M."/>
            <person name="Nielsen M.B."/>
            <person name="Moeller R.T."/>
            <person name="Jensen A.B."/>
            <person name="Noerskov-Lauritsen N."/>
        </authorList>
    </citation>
    <scope>NUCLEOTIDE SEQUENCE [LARGE SCALE GENOMIC DNA]</scope>
    <source>
        <strain evidence="3 6">PN_563</strain>
    </source>
</reference>
<dbReference type="eggNOG" id="COG2168">
    <property type="taxonomic scope" value="Bacteria"/>
</dbReference>
<dbReference type="Proteomes" id="UP000072236">
    <property type="component" value="Chromosome"/>
</dbReference>
<accession>A0A142G0C6</accession>
<dbReference type="EMBL" id="PCGW01000012">
    <property type="protein sequence ID" value="PHO20383.1"/>
    <property type="molecule type" value="Genomic_DNA"/>
</dbReference>